<dbReference type="RefSeq" id="WP_036068606.1">
    <property type="nucleotide sequence ID" value="NZ_MPLS01000031.1"/>
</dbReference>
<dbReference type="eggNOG" id="COG4096">
    <property type="taxonomic scope" value="Bacteria"/>
</dbReference>
<dbReference type="PANTHER" id="PTHR47396:SF1">
    <property type="entry name" value="ATP-DEPENDENT HELICASE IRC3-RELATED"/>
    <property type="match status" value="1"/>
</dbReference>
<reference evidence="3 4" key="1">
    <citation type="journal article" date="2017" name="Front. Microbiol.">
        <title>Genomic Characterization of Dairy Associated Leuconostoc Species and Diversity of Leuconostocs in Undefined Mixed Mesophilic Starter Cultures.</title>
        <authorList>
            <person name="Frantzen C.A."/>
            <person name="Kot W."/>
            <person name="Pedersen T.B."/>
            <person name="Ardo Y.M."/>
            <person name="Broadbent J.R."/>
            <person name="Neve H."/>
            <person name="Hansen L.H."/>
            <person name="Dal Bello F."/>
            <person name="Ostlie H.M."/>
            <person name="Kleppen H.P."/>
            <person name="Vogensen F.K."/>
            <person name="Holo H."/>
        </authorList>
    </citation>
    <scope>NUCLEOTIDE SEQUENCE [LARGE SCALE GENOMIC DNA]</scope>
    <source>
        <strain evidence="3 4">LMGCF08</strain>
    </source>
</reference>
<gene>
    <name evidence="3" type="ORF">BMR96_07890</name>
</gene>
<dbReference type="GO" id="GO:0005524">
    <property type="term" value="F:ATP binding"/>
    <property type="evidence" value="ECO:0007669"/>
    <property type="project" value="UniProtKB-KW"/>
</dbReference>
<dbReference type="GO" id="GO:0005829">
    <property type="term" value="C:cytosol"/>
    <property type="evidence" value="ECO:0007669"/>
    <property type="project" value="TreeGrafter"/>
</dbReference>
<sequence>MEDYSEEDTKAKILEPIIRANWDEKLIQRELRYTPGRFRVVGQNSSRDTKTSKKVDYILWKDRASQQPLAVIEAESNKHDDSYGMSQALDYAEDLNIPFVFASSGRNIWYFKNRITQEESTIKLGNLPDYDKLISMLDEQPDAVDAPYYVDLGETPREPRYYQRNAINAVVESIVRGQQKNLLVMATGTGKTYTAFQIIYRLLYSNTKKHVLYLADRDVLISQTMNNDFKPFVDKGIITRVGENPEKVETAYQIHMALLRSQ</sequence>
<dbReference type="SUPFAM" id="SSF52540">
    <property type="entry name" value="P-loop containing nucleoside triphosphate hydrolases"/>
    <property type="match status" value="1"/>
</dbReference>
<accession>A0A1X0VC81</accession>
<dbReference type="Proteomes" id="UP000192288">
    <property type="component" value="Unassembled WGS sequence"/>
</dbReference>
<dbReference type="Gene3D" id="3.40.50.300">
    <property type="entry name" value="P-loop containing nucleotide triphosphate hydrolases"/>
    <property type="match status" value="1"/>
</dbReference>
<dbReference type="Pfam" id="PF04313">
    <property type="entry name" value="HSDR_N"/>
    <property type="match status" value="1"/>
</dbReference>
<evidence type="ECO:0008006" key="5">
    <source>
        <dbReference type="Google" id="ProtNLM"/>
    </source>
</evidence>
<organism evidence="3 4">
    <name type="scientific">Leuconostoc pseudomesenteroides</name>
    <dbReference type="NCBI Taxonomy" id="33968"/>
    <lineage>
        <taxon>Bacteria</taxon>
        <taxon>Bacillati</taxon>
        <taxon>Bacillota</taxon>
        <taxon>Bacilli</taxon>
        <taxon>Lactobacillales</taxon>
        <taxon>Lactobacillaceae</taxon>
        <taxon>Leuconostoc</taxon>
    </lineage>
</organism>
<dbReference type="Pfam" id="PF04851">
    <property type="entry name" value="ResIII"/>
    <property type="match status" value="1"/>
</dbReference>
<dbReference type="InterPro" id="IPR007409">
    <property type="entry name" value="Restrct_endonuc_type1_HsdR_N"/>
</dbReference>
<evidence type="ECO:0000313" key="3">
    <source>
        <dbReference type="EMBL" id="ORI97291.1"/>
    </source>
</evidence>
<feature type="domain" description="Restriction endonuclease type I HsdR N-terminal" evidence="1">
    <location>
        <begin position="37"/>
        <end position="118"/>
    </location>
</feature>
<dbReference type="AlphaFoldDB" id="A0A1X0VC81"/>
<feature type="domain" description="Helicase/UvrB N-terminal" evidence="2">
    <location>
        <begin position="158"/>
        <end position="248"/>
    </location>
</feature>
<evidence type="ECO:0000259" key="2">
    <source>
        <dbReference type="Pfam" id="PF04851"/>
    </source>
</evidence>
<dbReference type="InterPro" id="IPR050742">
    <property type="entry name" value="Helicase_Restrict-Modif_Enz"/>
</dbReference>
<dbReference type="Gene3D" id="3.90.1570.30">
    <property type="match status" value="1"/>
</dbReference>
<evidence type="ECO:0000313" key="4">
    <source>
        <dbReference type="Proteomes" id="UP000192288"/>
    </source>
</evidence>
<dbReference type="STRING" id="33968.BMS77_08890"/>
<proteinExistence type="predicted"/>
<evidence type="ECO:0000259" key="1">
    <source>
        <dbReference type="Pfam" id="PF04313"/>
    </source>
</evidence>
<comment type="caution">
    <text evidence="3">The sequence shown here is derived from an EMBL/GenBank/DDBJ whole genome shotgun (WGS) entry which is preliminary data.</text>
</comment>
<name>A0A1X0VC81_LEUPS</name>
<dbReference type="GO" id="GO:0003677">
    <property type="term" value="F:DNA binding"/>
    <property type="evidence" value="ECO:0007669"/>
    <property type="project" value="UniProtKB-KW"/>
</dbReference>
<dbReference type="PANTHER" id="PTHR47396">
    <property type="entry name" value="TYPE I RESTRICTION ENZYME ECOKI R PROTEIN"/>
    <property type="match status" value="1"/>
</dbReference>
<dbReference type="EMBL" id="MPLS01000031">
    <property type="protein sequence ID" value="ORI97291.1"/>
    <property type="molecule type" value="Genomic_DNA"/>
</dbReference>
<dbReference type="GO" id="GO:0009035">
    <property type="term" value="F:type I site-specific deoxyribonuclease activity"/>
    <property type="evidence" value="ECO:0007669"/>
    <property type="project" value="UniProtKB-EC"/>
</dbReference>
<protein>
    <recommendedName>
        <fullName evidence="5">Restriction endonuclease subunit R</fullName>
    </recommendedName>
</protein>
<dbReference type="GO" id="GO:0009307">
    <property type="term" value="P:DNA restriction-modification system"/>
    <property type="evidence" value="ECO:0007669"/>
    <property type="project" value="UniProtKB-KW"/>
</dbReference>
<dbReference type="InterPro" id="IPR027417">
    <property type="entry name" value="P-loop_NTPase"/>
</dbReference>
<dbReference type="InterPro" id="IPR006935">
    <property type="entry name" value="Helicase/UvrB_N"/>
</dbReference>